<name>A0A2A6BSK2_PRIPA</name>
<organism evidence="2 3">
    <name type="scientific">Pristionchus pacificus</name>
    <name type="common">Parasitic nematode worm</name>
    <dbReference type="NCBI Taxonomy" id="54126"/>
    <lineage>
        <taxon>Eukaryota</taxon>
        <taxon>Metazoa</taxon>
        <taxon>Ecdysozoa</taxon>
        <taxon>Nematoda</taxon>
        <taxon>Chromadorea</taxon>
        <taxon>Rhabditida</taxon>
        <taxon>Rhabditina</taxon>
        <taxon>Diplogasteromorpha</taxon>
        <taxon>Diplogasteroidea</taxon>
        <taxon>Neodiplogasteridae</taxon>
        <taxon>Pristionchus</taxon>
    </lineage>
</organism>
<accession>A0A2A6BSK2</accession>
<evidence type="ECO:0000313" key="2">
    <source>
        <dbReference type="EnsemblMetazoa" id="PPA44537.1"/>
    </source>
</evidence>
<accession>A0A8R1V1Q2</accession>
<reference evidence="2" key="2">
    <citation type="submission" date="2022-06" db="UniProtKB">
        <authorList>
            <consortium name="EnsemblMetazoa"/>
        </authorList>
    </citation>
    <scope>IDENTIFICATION</scope>
    <source>
        <strain evidence="2">PS312</strain>
    </source>
</reference>
<sequence>MVVTNALNSTVMRQAGKSARVISAYLISAPDVLQIRVGSFRVEIADDEENDGDKLDCERDDGTRDHLAF</sequence>
<feature type="region of interest" description="Disordered" evidence="1">
    <location>
        <begin position="50"/>
        <end position="69"/>
    </location>
</feature>
<dbReference type="AlphaFoldDB" id="A0A2A6BSK2"/>
<dbReference type="EnsemblMetazoa" id="PPA44537.1">
    <property type="protein sequence ID" value="PPA44537.1"/>
    <property type="gene ID" value="WBGene00282906"/>
</dbReference>
<reference evidence="3" key="1">
    <citation type="journal article" date="2008" name="Nat. Genet.">
        <title>The Pristionchus pacificus genome provides a unique perspective on nematode lifestyle and parasitism.</title>
        <authorList>
            <person name="Dieterich C."/>
            <person name="Clifton S.W."/>
            <person name="Schuster L.N."/>
            <person name="Chinwalla A."/>
            <person name="Delehaunty K."/>
            <person name="Dinkelacker I."/>
            <person name="Fulton L."/>
            <person name="Fulton R."/>
            <person name="Godfrey J."/>
            <person name="Minx P."/>
            <person name="Mitreva M."/>
            <person name="Roeseler W."/>
            <person name="Tian H."/>
            <person name="Witte H."/>
            <person name="Yang S.P."/>
            <person name="Wilson R.K."/>
            <person name="Sommer R.J."/>
        </authorList>
    </citation>
    <scope>NUCLEOTIDE SEQUENCE [LARGE SCALE GENOMIC DNA]</scope>
    <source>
        <strain evidence="3">PS312</strain>
    </source>
</reference>
<proteinExistence type="predicted"/>
<gene>
    <name evidence="2" type="primary">WBGene00282906</name>
</gene>
<dbReference type="Proteomes" id="UP000005239">
    <property type="component" value="Unassembled WGS sequence"/>
</dbReference>
<feature type="compositionally biased region" description="Basic and acidic residues" evidence="1">
    <location>
        <begin position="52"/>
        <end position="69"/>
    </location>
</feature>
<keyword evidence="3" id="KW-1185">Reference proteome</keyword>
<protein>
    <submittedName>
        <fullName evidence="2">Uncharacterized protein</fullName>
    </submittedName>
</protein>
<evidence type="ECO:0000313" key="3">
    <source>
        <dbReference type="Proteomes" id="UP000005239"/>
    </source>
</evidence>
<evidence type="ECO:0000256" key="1">
    <source>
        <dbReference type="SAM" id="MobiDB-lite"/>
    </source>
</evidence>